<feature type="region of interest" description="Disordered" evidence="1">
    <location>
        <begin position="92"/>
        <end position="113"/>
    </location>
</feature>
<dbReference type="HOGENOM" id="CLU_2131520_0_0_5"/>
<evidence type="ECO:0008006" key="4">
    <source>
        <dbReference type="Google" id="ProtNLM"/>
    </source>
</evidence>
<evidence type="ECO:0000256" key="1">
    <source>
        <dbReference type="SAM" id="MobiDB-lite"/>
    </source>
</evidence>
<dbReference type="RefSeq" id="WP_007535078.1">
    <property type="nucleotide sequence ID" value="NZ_HF536772.1"/>
</dbReference>
<protein>
    <recommendedName>
        <fullName evidence="4">DUF982 domain-containing protein</fullName>
    </recommendedName>
</protein>
<dbReference type="Proteomes" id="UP000009319">
    <property type="component" value="Unassembled WGS sequence"/>
</dbReference>
<dbReference type="EMBL" id="CANI01000028">
    <property type="protein sequence ID" value="CCM77138.1"/>
    <property type="molecule type" value="Genomic_DNA"/>
</dbReference>
<dbReference type="Gene3D" id="6.10.250.730">
    <property type="match status" value="1"/>
</dbReference>
<name>K0PTJ0_9HYPH</name>
<gene>
    <name evidence="2" type="ORF">BN77_4189</name>
</gene>
<keyword evidence="3" id="KW-1185">Reference proteome</keyword>
<feature type="compositionally biased region" description="Basic and acidic residues" evidence="1">
    <location>
        <begin position="92"/>
        <end position="101"/>
    </location>
</feature>
<dbReference type="InterPro" id="IPR010385">
    <property type="entry name" value="DUF982"/>
</dbReference>
<organism evidence="2 3">
    <name type="scientific">Rhizobium mesoamericanum STM3625</name>
    <dbReference type="NCBI Taxonomy" id="1211777"/>
    <lineage>
        <taxon>Bacteria</taxon>
        <taxon>Pseudomonadati</taxon>
        <taxon>Pseudomonadota</taxon>
        <taxon>Alphaproteobacteria</taxon>
        <taxon>Hyphomicrobiales</taxon>
        <taxon>Rhizobiaceae</taxon>
        <taxon>Rhizobium/Agrobacterium group</taxon>
        <taxon>Rhizobium</taxon>
    </lineage>
</organism>
<sequence>MAEYIGEHISIRDCIVCVEKRNGVNMRRHSTLADLAYSLLYRWPEDHRGKEWVVAQTMCLEAMEGPRDPEQARAAFVAAAMAAEMLMVKEEYIQQRPERRPTKGKRGQASTTL</sequence>
<proteinExistence type="predicted"/>
<comment type="caution">
    <text evidence="2">The sequence shown here is derived from an EMBL/GenBank/DDBJ whole genome shotgun (WGS) entry which is preliminary data.</text>
</comment>
<dbReference type="AlphaFoldDB" id="K0PTJ0"/>
<dbReference type="Pfam" id="PF06169">
    <property type="entry name" value="DUF982"/>
    <property type="match status" value="1"/>
</dbReference>
<evidence type="ECO:0000313" key="3">
    <source>
        <dbReference type="Proteomes" id="UP000009319"/>
    </source>
</evidence>
<evidence type="ECO:0000313" key="2">
    <source>
        <dbReference type="EMBL" id="CCM77138.1"/>
    </source>
</evidence>
<dbReference type="eggNOG" id="ENOG5030YGY">
    <property type="taxonomic scope" value="Bacteria"/>
</dbReference>
<accession>K0PTJ0</accession>
<reference evidence="2 3" key="1">
    <citation type="journal article" date="2013" name="Genome Announc.">
        <title>Draft Genome Sequence of Rhizobium mesoamericanum STM3625, a Nitrogen-Fixing Symbiont of Mimosa pudica Isolated in French Guiana (South America).</title>
        <authorList>
            <person name="Moulin L."/>
            <person name="Mornico D."/>
            <person name="Melkonian R."/>
            <person name="Klonowska A."/>
        </authorList>
    </citation>
    <scope>NUCLEOTIDE SEQUENCE [LARGE SCALE GENOMIC DNA]</scope>
    <source>
        <strain evidence="2 3">STM3625</strain>
    </source>
</reference>